<dbReference type="EMBL" id="QKLU01000010">
    <property type="protein sequence ID" value="PYF69372.1"/>
    <property type="molecule type" value="Genomic_DNA"/>
</dbReference>
<evidence type="ECO:0008006" key="3">
    <source>
        <dbReference type="Google" id="ProtNLM"/>
    </source>
</evidence>
<reference evidence="1 2" key="1">
    <citation type="submission" date="2018-06" db="EMBL/GenBank/DDBJ databases">
        <title>Genomic Encyclopedia of Archaeal and Bacterial Type Strains, Phase II (KMG-II): from individual species to whole genera.</title>
        <authorList>
            <person name="Goeker M."/>
        </authorList>
    </citation>
    <scope>NUCLEOTIDE SEQUENCE [LARGE SCALE GENOMIC DNA]</scope>
    <source>
        <strain evidence="1 2">DSM 27372</strain>
    </source>
</reference>
<organism evidence="1 2">
    <name type="scientific">Pedobacter nutrimenti</name>
    <dbReference type="NCBI Taxonomy" id="1241337"/>
    <lineage>
        <taxon>Bacteria</taxon>
        <taxon>Pseudomonadati</taxon>
        <taxon>Bacteroidota</taxon>
        <taxon>Sphingobacteriia</taxon>
        <taxon>Sphingobacteriales</taxon>
        <taxon>Sphingobacteriaceae</taxon>
        <taxon>Pedobacter</taxon>
    </lineage>
</organism>
<proteinExistence type="predicted"/>
<gene>
    <name evidence="1" type="ORF">B0O44_11010</name>
</gene>
<name>A0A318U6U1_9SPHI</name>
<dbReference type="AlphaFoldDB" id="A0A318U6U1"/>
<dbReference type="Proteomes" id="UP000248198">
    <property type="component" value="Unassembled WGS sequence"/>
</dbReference>
<sequence>MKMKKIIGIVLLFIVLVIALQSCNEERVDQIVKKYDQTDFSDLKGFFIHYRGVRHQENTFIYLVSTYDVKCSPYMVEVDEKNSIVNINNNLVLESCGRDYLTKEKIKQVFAKYSQYHFCLLQVDNEGNVYINPDNQERPTLLRKSVHSNPKDLALFSHYKGNWYTKKE</sequence>
<dbReference type="PROSITE" id="PS51257">
    <property type="entry name" value="PROKAR_LIPOPROTEIN"/>
    <property type="match status" value="1"/>
</dbReference>
<protein>
    <recommendedName>
        <fullName evidence="3">Lipoprotein</fullName>
    </recommendedName>
</protein>
<evidence type="ECO:0000313" key="2">
    <source>
        <dbReference type="Proteomes" id="UP000248198"/>
    </source>
</evidence>
<keyword evidence="2" id="KW-1185">Reference proteome</keyword>
<evidence type="ECO:0000313" key="1">
    <source>
        <dbReference type="EMBL" id="PYF69372.1"/>
    </source>
</evidence>
<accession>A0A318U6U1</accession>
<comment type="caution">
    <text evidence="1">The sequence shown here is derived from an EMBL/GenBank/DDBJ whole genome shotgun (WGS) entry which is preliminary data.</text>
</comment>